<dbReference type="Proteomes" id="UP000625711">
    <property type="component" value="Unassembled WGS sequence"/>
</dbReference>
<comment type="similarity">
    <text evidence="1">Belongs to the proteasome subunit S10 family.</text>
</comment>
<accession>A0A834IKU5</accession>
<feature type="domain" description="PCI" evidence="3">
    <location>
        <begin position="1"/>
        <end position="134"/>
    </location>
</feature>
<dbReference type="SMART" id="SM00088">
    <property type="entry name" value="PINT"/>
    <property type="match status" value="1"/>
</dbReference>
<dbReference type="AlphaFoldDB" id="A0A834IKU5"/>
<dbReference type="GO" id="GO:0043161">
    <property type="term" value="P:proteasome-mediated ubiquitin-dependent protein catabolic process"/>
    <property type="evidence" value="ECO:0007669"/>
    <property type="project" value="TreeGrafter"/>
</dbReference>
<dbReference type="InterPro" id="IPR000717">
    <property type="entry name" value="PCI_dom"/>
</dbReference>
<dbReference type="InterPro" id="IPR019585">
    <property type="entry name" value="Rpn7/CSN1"/>
</dbReference>
<dbReference type="SUPFAM" id="SSF46785">
    <property type="entry name" value="Winged helix' DNA-binding domain"/>
    <property type="match status" value="1"/>
</dbReference>
<dbReference type="InterPro" id="IPR049549">
    <property type="entry name" value="RPN7_PSMD6_C"/>
</dbReference>
<dbReference type="PANTHER" id="PTHR14145:SF1">
    <property type="entry name" value="26S PROTEASOME NON-ATPASE REGULATORY SUBUNIT 6"/>
    <property type="match status" value="1"/>
</dbReference>
<dbReference type="OrthoDB" id="1452at2759"/>
<name>A0A834IKU5_RHYFE</name>
<evidence type="ECO:0000256" key="2">
    <source>
        <dbReference type="ARBA" id="ARBA00014932"/>
    </source>
</evidence>
<evidence type="ECO:0000256" key="1">
    <source>
        <dbReference type="ARBA" id="ARBA00005717"/>
    </source>
</evidence>
<dbReference type="Gene3D" id="1.25.40.570">
    <property type="match status" value="1"/>
</dbReference>
<evidence type="ECO:0000313" key="5">
    <source>
        <dbReference type="Proteomes" id="UP000625711"/>
    </source>
</evidence>
<dbReference type="Pfam" id="PF21154">
    <property type="entry name" value="RPN7_PSMD6_C"/>
    <property type="match status" value="1"/>
</dbReference>
<evidence type="ECO:0000259" key="3">
    <source>
        <dbReference type="PROSITE" id="PS50250"/>
    </source>
</evidence>
<proteinExistence type="inferred from homology"/>
<reference evidence="4" key="1">
    <citation type="submission" date="2020-08" db="EMBL/GenBank/DDBJ databases">
        <title>Genome sequencing and assembly of the red palm weevil Rhynchophorus ferrugineus.</title>
        <authorList>
            <person name="Dias G.B."/>
            <person name="Bergman C.M."/>
            <person name="Manee M."/>
        </authorList>
    </citation>
    <scope>NUCLEOTIDE SEQUENCE</scope>
    <source>
        <strain evidence="4">AA-2017</strain>
        <tissue evidence="4">Whole larva</tissue>
    </source>
</reference>
<dbReference type="PROSITE" id="PS50250">
    <property type="entry name" value="PCI"/>
    <property type="match status" value="1"/>
</dbReference>
<protein>
    <recommendedName>
        <fullName evidence="2">26S proteasome non-ATPase regulatory subunit 6</fullName>
    </recommendedName>
</protein>
<gene>
    <name evidence="4" type="ORF">GWI33_011226</name>
</gene>
<dbReference type="EMBL" id="JAACXV010009019">
    <property type="protein sequence ID" value="KAF7275832.1"/>
    <property type="molecule type" value="Genomic_DNA"/>
</dbReference>
<evidence type="ECO:0000313" key="4">
    <source>
        <dbReference type="EMBL" id="KAF7275832.1"/>
    </source>
</evidence>
<keyword evidence="5" id="KW-1185">Reference proteome</keyword>
<comment type="caution">
    <text evidence="4">The sequence shown here is derived from an EMBL/GenBank/DDBJ whole genome shotgun (WGS) entry which is preliminary data.</text>
</comment>
<organism evidence="4 5">
    <name type="scientific">Rhynchophorus ferrugineus</name>
    <name type="common">Red palm weevil</name>
    <name type="synonym">Curculio ferrugineus</name>
    <dbReference type="NCBI Taxonomy" id="354439"/>
    <lineage>
        <taxon>Eukaryota</taxon>
        <taxon>Metazoa</taxon>
        <taxon>Ecdysozoa</taxon>
        <taxon>Arthropoda</taxon>
        <taxon>Hexapoda</taxon>
        <taxon>Insecta</taxon>
        <taxon>Pterygota</taxon>
        <taxon>Neoptera</taxon>
        <taxon>Endopterygota</taxon>
        <taxon>Coleoptera</taxon>
        <taxon>Polyphaga</taxon>
        <taxon>Cucujiformia</taxon>
        <taxon>Curculionidae</taxon>
        <taxon>Dryophthorinae</taxon>
        <taxon>Rhynchophorus</taxon>
    </lineage>
</organism>
<dbReference type="Pfam" id="PF01399">
    <property type="entry name" value="PCI"/>
    <property type="match status" value="1"/>
</dbReference>
<dbReference type="InterPro" id="IPR036390">
    <property type="entry name" value="WH_DNA-bd_sf"/>
</dbReference>
<sequence>MLVLKRADLKTQLITNPDVLQAFNQDHALEEFVFSLYRGDFREFFKSLALMETEMRGDMLLHAHYGYYVKEMKIKAYDQLLSTYISLNLSYMAEQFGVTEEYLENDVYNIISSRRLSYKIDKISGKIVNVQPNRRSHMLDDIFKHGDVLLNRIQKLSRVINI</sequence>
<dbReference type="PANTHER" id="PTHR14145">
    <property type="entry name" value="26S PROTESOME SUBUNIT 6"/>
    <property type="match status" value="1"/>
</dbReference>